<dbReference type="AlphaFoldDB" id="A0A0G0PTK6"/>
<sequence>MVSENPINTITRFSSTWNSTDPNSLLAELISISQETNRKPDSYHFVVKENLIIDPNTDRNILEFIAEGPEKNLARDLQEWASKTEEGMALWVSPAKEGVYPCPKIIIHRIAYNQRQEKIVLNSAILFEAEIINPEYKRKTLYTLSDNEINISKILSWIKRISNKTVDTCPNPTSFSKAIYYRDQVISGMSPYAVIEEMQRSGFLGENTISCPTGSTNSNNNYSNTTIGLEYNIDVIGWHSGTCRVCGGSTWVGPCNICKPCESKF</sequence>
<protein>
    <submittedName>
        <fullName evidence="1">Uncharacterized protein</fullName>
    </submittedName>
</protein>
<proteinExistence type="predicted"/>
<gene>
    <name evidence="1" type="ORF">UT17_C0001G0025</name>
</gene>
<organism evidence="1 2">
    <name type="scientific">Candidatus Woesebacteria bacterium GW2011_GWB1_39_10</name>
    <dbReference type="NCBI Taxonomy" id="1618572"/>
    <lineage>
        <taxon>Bacteria</taxon>
        <taxon>Candidatus Woeseibacteriota</taxon>
    </lineage>
</organism>
<comment type="caution">
    <text evidence="1">The sequence shown here is derived from an EMBL/GenBank/DDBJ whole genome shotgun (WGS) entry which is preliminary data.</text>
</comment>
<accession>A0A0G0PTK6</accession>
<evidence type="ECO:0000313" key="1">
    <source>
        <dbReference type="EMBL" id="KKQ92646.1"/>
    </source>
</evidence>
<evidence type="ECO:0000313" key="2">
    <source>
        <dbReference type="Proteomes" id="UP000034774"/>
    </source>
</evidence>
<reference evidence="1 2" key="1">
    <citation type="journal article" date="2015" name="Nature">
        <title>rRNA introns, odd ribosomes, and small enigmatic genomes across a large radiation of phyla.</title>
        <authorList>
            <person name="Brown C.T."/>
            <person name="Hug L.A."/>
            <person name="Thomas B.C."/>
            <person name="Sharon I."/>
            <person name="Castelle C.J."/>
            <person name="Singh A."/>
            <person name="Wilkins M.J."/>
            <person name="Williams K.H."/>
            <person name="Banfield J.F."/>
        </authorList>
    </citation>
    <scope>NUCLEOTIDE SEQUENCE [LARGE SCALE GENOMIC DNA]</scope>
</reference>
<name>A0A0G0PTK6_9BACT</name>
<dbReference type="EMBL" id="LBVU01000001">
    <property type="protein sequence ID" value="KKQ92646.1"/>
    <property type="molecule type" value="Genomic_DNA"/>
</dbReference>
<dbReference type="Proteomes" id="UP000034774">
    <property type="component" value="Unassembled WGS sequence"/>
</dbReference>